<comment type="similarity">
    <text evidence="1">Belongs to the ABC transporter superfamily.</text>
</comment>
<dbReference type="EMBL" id="RBAH01000001">
    <property type="protein sequence ID" value="RKN86597.1"/>
    <property type="molecule type" value="Genomic_DNA"/>
</dbReference>
<evidence type="ECO:0000256" key="3">
    <source>
        <dbReference type="ARBA" id="ARBA00022741"/>
    </source>
</evidence>
<gene>
    <name evidence="6" type="ORF">D7M11_01120</name>
</gene>
<name>A0A3B0CU80_9BACL</name>
<organism evidence="6 7">
    <name type="scientific">Paenibacillus ginsengarvi</name>
    <dbReference type="NCBI Taxonomy" id="400777"/>
    <lineage>
        <taxon>Bacteria</taxon>
        <taxon>Bacillati</taxon>
        <taxon>Bacillota</taxon>
        <taxon>Bacilli</taxon>
        <taxon>Bacillales</taxon>
        <taxon>Paenibacillaceae</taxon>
        <taxon>Paenibacillus</taxon>
    </lineage>
</organism>
<proteinExistence type="inferred from homology"/>
<dbReference type="Pfam" id="PF00005">
    <property type="entry name" value="ABC_tran"/>
    <property type="match status" value="1"/>
</dbReference>
<evidence type="ECO:0000256" key="2">
    <source>
        <dbReference type="ARBA" id="ARBA00022448"/>
    </source>
</evidence>
<keyword evidence="3" id="KW-0547">Nucleotide-binding</keyword>
<dbReference type="InterPro" id="IPR027417">
    <property type="entry name" value="P-loop_NTPase"/>
</dbReference>
<keyword evidence="2" id="KW-0813">Transport</keyword>
<keyword evidence="7" id="KW-1185">Reference proteome</keyword>
<evidence type="ECO:0000256" key="1">
    <source>
        <dbReference type="ARBA" id="ARBA00005417"/>
    </source>
</evidence>
<dbReference type="InterPro" id="IPR050763">
    <property type="entry name" value="ABC_transporter_ATP-binding"/>
</dbReference>
<dbReference type="InterPro" id="IPR003439">
    <property type="entry name" value="ABC_transporter-like_ATP-bd"/>
</dbReference>
<comment type="caution">
    <text evidence="6">The sequence shown here is derived from an EMBL/GenBank/DDBJ whole genome shotgun (WGS) entry which is preliminary data.</text>
</comment>
<dbReference type="OrthoDB" id="9804819at2"/>
<dbReference type="SUPFAM" id="SSF52540">
    <property type="entry name" value="P-loop containing nucleoside triphosphate hydrolases"/>
    <property type="match status" value="1"/>
</dbReference>
<evidence type="ECO:0000256" key="4">
    <source>
        <dbReference type="ARBA" id="ARBA00022840"/>
    </source>
</evidence>
<dbReference type="Proteomes" id="UP000282311">
    <property type="component" value="Unassembled WGS sequence"/>
</dbReference>
<dbReference type="RefSeq" id="WP_120745303.1">
    <property type="nucleotide sequence ID" value="NZ_RBAH01000001.1"/>
</dbReference>
<dbReference type="PANTHER" id="PTHR42711">
    <property type="entry name" value="ABC TRANSPORTER ATP-BINDING PROTEIN"/>
    <property type="match status" value="1"/>
</dbReference>
<keyword evidence="4 6" id="KW-0067">ATP-binding</keyword>
<dbReference type="Gene3D" id="3.40.50.300">
    <property type="entry name" value="P-loop containing nucleotide triphosphate hydrolases"/>
    <property type="match status" value="1"/>
</dbReference>
<dbReference type="InterPro" id="IPR003593">
    <property type="entry name" value="AAA+_ATPase"/>
</dbReference>
<dbReference type="AlphaFoldDB" id="A0A3B0CU80"/>
<accession>A0A3B0CU80</accession>
<dbReference type="GO" id="GO:0005524">
    <property type="term" value="F:ATP binding"/>
    <property type="evidence" value="ECO:0007669"/>
    <property type="project" value="UniProtKB-KW"/>
</dbReference>
<dbReference type="SMART" id="SM00382">
    <property type="entry name" value="AAA"/>
    <property type="match status" value="1"/>
</dbReference>
<sequence>MEPIIAVNNLVKRYKKADKPAVGGISFEVKQGEFFAFLGPNGAGKTTTISILTTTLSKTEGQVTIAGYDIEREAAEVRRNVGIIFQNPSLDLDLTAEENIRLHVSIYGIYGYRPLYRMMPAEYRQRIHELAEVVGLQDQLFKKVKGFSGGMKRKLEIMRSLMHNPRILFLDEPTQGLDASARQSIWTYLKQLRKEQKITVFLTTHYLEEAEEADRVCMVTGGKISALGTPDEIKRQLAGPGMMVLASDDIETLKNELTLLNAPFVEEPGGLRITCWEGQAQKIVAGLKSPLTKLDIRQPTLEEAYLSLVTGKGGVSA</sequence>
<evidence type="ECO:0000259" key="5">
    <source>
        <dbReference type="PROSITE" id="PS50893"/>
    </source>
</evidence>
<protein>
    <submittedName>
        <fullName evidence="6">ABC transporter ATP-binding protein</fullName>
    </submittedName>
</protein>
<dbReference type="GO" id="GO:0016887">
    <property type="term" value="F:ATP hydrolysis activity"/>
    <property type="evidence" value="ECO:0007669"/>
    <property type="project" value="InterPro"/>
</dbReference>
<dbReference type="PANTHER" id="PTHR42711:SF5">
    <property type="entry name" value="ABC TRANSPORTER ATP-BINDING PROTEIN NATA"/>
    <property type="match status" value="1"/>
</dbReference>
<evidence type="ECO:0000313" key="6">
    <source>
        <dbReference type="EMBL" id="RKN86597.1"/>
    </source>
</evidence>
<reference evidence="6 7" key="1">
    <citation type="journal article" date="2007" name="Int. J. Syst. Evol. Microbiol.">
        <title>Paenibacillus ginsengarvi sp. nov., isolated from soil from ginseng cultivation.</title>
        <authorList>
            <person name="Yoon M.H."/>
            <person name="Ten L.N."/>
            <person name="Im W.T."/>
        </authorList>
    </citation>
    <scope>NUCLEOTIDE SEQUENCE [LARGE SCALE GENOMIC DNA]</scope>
    <source>
        <strain evidence="6 7">KCTC 13059</strain>
    </source>
</reference>
<dbReference type="PROSITE" id="PS50893">
    <property type="entry name" value="ABC_TRANSPORTER_2"/>
    <property type="match status" value="1"/>
</dbReference>
<evidence type="ECO:0000313" key="7">
    <source>
        <dbReference type="Proteomes" id="UP000282311"/>
    </source>
</evidence>
<feature type="domain" description="ABC transporter" evidence="5">
    <location>
        <begin position="5"/>
        <end position="246"/>
    </location>
</feature>